<evidence type="ECO:0000256" key="3">
    <source>
        <dbReference type="ARBA" id="ARBA00022857"/>
    </source>
</evidence>
<proteinExistence type="predicted"/>
<gene>
    <name evidence="5" type="primary">yueD</name>
    <name evidence="5" type="ORF">HC248_02271</name>
</gene>
<evidence type="ECO:0000256" key="4">
    <source>
        <dbReference type="ARBA" id="ARBA00023002"/>
    </source>
</evidence>
<sequence>MEAMTTKKHLTIMTGASRGMGLAMARQLLTEGHSLLCISRQSSDALAAHALSLGGSLVQWQRDLSDSLALGKELKTWLLSVKEQNWASVSLINNAGTIAGISPLQDANGSDLCHALRVGLEAPMVLSAAFLGATKSWRMPRKLLNISSGLGRRAMASQAAYCAAKAGMDHFTRCVALEEASTPNGAKVCSLAPGVIDTDMQQHLRSADPAAFADIEAFKNLKSSGSLASAEDAAASVLSYLARTDFGSNPVGDIRDK</sequence>
<organism evidence="5 6">
    <name type="scientific">Polaromonas vacuolata</name>
    <dbReference type="NCBI Taxonomy" id="37448"/>
    <lineage>
        <taxon>Bacteria</taxon>
        <taxon>Pseudomonadati</taxon>
        <taxon>Pseudomonadota</taxon>
        <taxon>Betaproteobacteria</taxon>
        <taxon>Burkholderiales</taxon>
        <taxon>Comamonadaceae</taxon>
        <taxon>Polaromonas</taxon>
    </lineage>
</organism>
<dbReference type="SUPFAM" id="SSF51735">
    <property type="entry name" value="NAD(P)-binding Rossmann-fold domains"/>
    <property type="match status" value="1"/>
</dbReference>
<dbReference type="EMBL" id="CP051461">
    <property type="protein sequence ID" value="QJC56960.1"/>
    <property type="molecule type" value="Genomic_DNA"/>
</dbReference>
<evidence type="ECO:0000256" key="2">
    <source>
        <dbReference type="ARBA" id="ARBA00022490"/>
    </source>
</evidence>
<dbReference type="EC" id="1.1.1.320" evidence="5"/>
<protein>
    <submittedName>
        <fullName evidence="5">Benzil reductase ((S)-benzoin forming)</fullName>
        <ecNumber evidence="5">1.1.1.320</ecNumber>
    </submittedName>
</protein>
<dbReference type="InterPro" id="IPR051721">
    <property type="entry name" value="Biopterin_syn/organic_redct"/>
</dbReference>
<keyword evidence="3" id="KW-0521">NADP</keyword>
<dbReference type="GO" id="GO:0006729">
    <property type="term" value="P:tetrahydrobiopterin biosynthetic process"/>
    <property type="evidence" value="ECO:0007669"/>
    <property type="project" value="TreeGrafter"/>
</dbReference>
<dbReference type="PANTHER" id="PTHR44085">
    <property type="entry name" value="SEPIAPTERIN REDUCTASE"/>
    <property type="match status" value="1"/>
</dbReference>
<comment type="subcellular location">
    <subcellularLocation>
        <location evidence="1">Cytoplasm</location>
    </subcellularLocation>
</comment>
<dbReference type="AlphaFoldDB" id="A0A6H2HAV8"/>
<dbReference type="KEGG" id="pvac:HC248_02271"/>
<dbReference type="PANTHER" id="PTHR44085:SF2">
    <property type="entry name" value="SEPIAPTERIN REDUCTASE"/>
    <property type="match status" value="1"/>
</dbReference>
<dbReference type="PRINTS" id="PR00081">
    <property type="entry name" value="GDHRDH"/>
</dbReference>
<dbReference type="InterPro" id="IPR036291">
    <property type="entry name" value="NAD(P)-bd_dom_sf"/>
</dbReference>
<keyword evidence="2" id="KW-0963">Cytoplasm</keyword>
<reference evidence="5 6" key="1">
    <citation type="submission" date="2020-04" db="EMBL/GenBank/DDBJ databases">
        <title>Complete genome of a Psychrophilic, Marine, Gas Vacuolate Bacterium Polaromonas vacuolata KCTC 22033T.</title>
        <authorList>
            <person name="Hwang K."/>
            <person name="Kim K.M."/>
        </authorList>
    </citation>
    <scope>NUCLEOTIDE SEQUENCE [LARGE SCALE GENOMIC DNA]</scope>
    <source>
        <strain evidence="5 6">KCTC 22033</strain>
    </source>
</reference>
<evidence type="ECO:0000313" key="6">
    <source>
        <dbReference type="Proteomes" id="UP000502041"/>
    </source>
</evidence>
<dbReference type="PROSITE" id="PS00061">
    <property type="entry name" value="ADH_SHORT"/>
    <property type="match status" value="1"/>
</dbReference>
<dbReference type="GO" id="GO:0004757">
    <property type="term" value="F:sepiapterin reductase (NADP+) activity"/>
    <property type="evidence" value="ECO:0007669"/>
    <property type="project" value="TreeGrafter"/>
</dbReference>
<dbReference type="InterPro" id="IPR002347">
    <property type="entry name" value="SDR_fam"/>
</dbReference>
<keyword evidence="4 5" id="KW-0560">Oxidoreductase</keyword>
<evidence type="ECO:0000313" key="5">
    <source>
        <dbReference type="EMBL" id="QJC56960.1"/>
    </source>
</evidence>
<name>A0A6H2HAV8_9BURK</name>
<dbReference type="GO" id="GO:0005737">
    <property type="term" value="C:cytoplasm"/>
    <property type="evidence" value="ECO:0007669"/>
    <property type="project" value="UniProtKB-SubCell"/>
</dbReference>
<dbReference type="Gene3D" id="3.40.50.720">
    <property type="entry name" value="NAD(P)-binding Rossmann-like Domain"/>
    <property type="match status" value="1"/>
</dbReference>
<accession>A0A6H2HAV8</accession>
<evidence type="ECO:0000256" key="1">
    <source>
        <dbReference type="ARBA" id="ARBA00004496"/>
    </source>
</evidence>
<dbReference type="InterPro" id="IPR020904">
    <property type="entry name" value="Sc_DH/Rdtase_CS"/>
</dbReference>
<dbReference type="Pfam" id="PF00106">
    <property type="entry name" value="adh_short"/>
    <property type="match status" value="1"/>
</dbReference>
<keyword evidence="6" id="KW-1185">Reference proteome</keyword>
<dbReference type="Proteomes" id="UP000502041">
    <property type="component" value="Chromosome"/>
</dbReference>